<name>A0A8H2K856_9MICO</name>
<reference evidence="2 3" key="1">
    <citation type="submission" date="2019-06" db="EMBL/GenBank/DDBJ databases">
        <title>Sequencing the genomes of 1000 actinobacteria strains.</title>
        <authorList>
            <person name="Klenk H.-P."/>
        </authorList>
    </citation>
    <scope>NUCLEOTIDE SEQUENCE [LARGE SCALE GENOMIC DNA]</scope>
    <source>
        <strain evidence="2 3">DSM 21947</strain>
    </source>
</reference>
<evidence type="ECO:0000313" key="2">
    <source>
        <dbReference type="EMBL" id="TQO20669.1"/>
    </source>
</evidence>
<dbReference type="Proteomes" id="UP000316560">
    <property type="component" value="Unassembled WGS sequence"/>
</dbReference>
<accession>A0A8H2K856</accession>
<evidence type="ECO:0000313" key="3">
    <source>
        <dbReference type="Proteomes" id="UP000316560"/>
    </source>
</evidence>
<proteinExistence type="predicted"/>
<comment type="caution">
    <text evidence="2">The sequence shown here is derived from an EMBL/GenBank/DDBJ whole genome shotgun (WGS) entry which is preliminary data.</text>
</comment>
<sequence>MMAEPKWTVGSNQHEKTPAMSSTPGPTPPEISLVATNSYMTLGPEILESRKLLLKVIGLLKKQSKALTVLGAHAVFEQTKTIVDLPSMDSTNDADLGVTPEFLLDLPLLSDIMDSAGLEPASNSRPGVWGLKSERDLDLRQRLTIDLIAPASVAGSGRRSAEVGPHGKRSVSKTTGTELSLIDRQWMEIDSLDSTPNGEGYVAGVAALVCAKVYKIFDRIDPTELTRNPERFKPKDVSDLFRLMVAMDGAEVRGVFERGIANPDIAVAVVEGKRRLLALRDLGDGDWIADQVIRQWGDEVLERPQIQSVVYEWFTDFSS</sequence>
<evidence type="ECO:0000256" key="1">
    <source>
        <dbReference type="SAM" id="MobiDB-lite"/>
    </source>
</evidence>
<feature type="region of interest" description="Disordered" evidence="1">
    <location>
        <begin position="1"/>
        <end position="27"/>
    </location>
</feature>
<gene>
    <name evidence="2" type="ORF">FB472_2314</name>
</gene>
<keyword evidence="3" id="KW-1185">Reference proteome</keyword>
<dbReference type="AlphaFoldDB" id="A0A8H2K856"/>
<protein>
    <submittedName>
        <fullName evidence="2">Uncharacterized protein</fullName>
    </submittedName>
</protein>
<dbReference type="EMBL" id="VFRA01000001">
    <property type="protein sequence ID" value="TQO20669.1"/>
    <property type="molecule type" value="Genomic_DNA"/>
</dbReference>
<organism evidence="2 3">
    <name type="scientific">Rhodoglobus vestalii</name>
    <dbReference type="NCBI Taxonomy" id="193384"/>
    <lineage>
        <taxon>Bacteria</taxon>
        <taxon>Bacillati</taxon>
        <taxon>Actinomycetota</taxon>
        <taxon>Actinomycetes</taxon>
        <taxon>Micrococcales</taxon>
        <taxon>Microbacteriaceae</taxon>
        <taxon>Rhodoglobus</taxon>
    </lineage>
</organism>